<accession>A0A8J4T2H4</accession>
<evidence type="ECO:0000313" key="2">
    <source>
        <dbReference type="Proteomes" id="UP000748531"/>
    </source>
</evidence>
<dbReference type="OrthoDB" id="10452882at2759"/>
<name>A0A8J4T2H4_9TREM</name>
<dbReference type="EMBL" id="LUCH01000742">
    <property type="protein sequence ID" value="KAF5404411.1"/>
    <property type="molecule type" value="Genomic_DNA"/>
</dbReference>
<organism evidence="1 2">
    <name type="scientific">Paragonimus heterotremus</name>
    <dbReference type="NCBI Taxonomy" id="100268"/>
    <lineage>
        <taxon>Eukaryota</taxon>
        <taxon>Metazoa</taxon>
        <taxon>Spiralia</taxon>
        <taxon>Lophotrochozoa</taxon>
        <taxon>Platyhelminthes</taxon>
        <taxon>Trematoda</taxon>
        <taxon>Digenea</taxon>
        <taxon>Plagiorchiida</taxon>
        <taxon>Troglotremata</taxon>
        <taxon>Troglotrematidae</taxon>
        <taxon>Paragonimus</taxon>
    </lineage>
</organism>
<comment type="caution">
    <text evidence="1">The sequence shown here is derived from an EMBL/GenBank/DDBJ whole genome shotgun (WGS) entry which is preliminary data.</text>
</comment>
<reference evidence="1" key="1">
    <citation type="submission" date="2019-05" db="EMBL/GenBank/DDBJ databases">
        <title>Annotation for the trematode Paragonimus heterotremus.</title>
        <authorList>
            <person name="Choi Y.-J."/>
        </authorList>
    </citation>
    <scope>NUCLEOTIDE SEQUENCE</scope>
    <source>
        <strain evidence="1">LC</strain>
    </source>
</reference>
<gene>
    <name evidence="1" type="ORF">PHET_01929</name>
</gene>
<evidence type="ECO:0000313" key="1">
    <source>
        <dbReference type="EMBL" id="KAF5404411.1"/>
    </source>
</evidence>
<keyword evidence="2" id="KW-1185">Reference proteome</keyword>
<dbReference type="AlphaFoldDB" id="A0A8J4T2H4"/>
<dbReference type="Proteomes" id="UP000748531">
    <property type="component" value="Unassembled WGS sequence"/>
</dbReference>
<proteinExistence type="predicted"/>
<sequence length="187" mass="20374">VSIEQTAYEIGLQRNVAFSFTKGSNITAQLTLNGLSRTVQVDEQQKRIVSEAISVPTATQMTYLLTLSNPLGSVDTSGAVNFMEPITGETRPDSLLIEQVAYEVGSQRNIAFNFSQGSNITGQLILDGQPWVVQVDESQKRVVSQTISVLTPSQMTYMLTLSNLLGSENISGLVDFMESISGIIIFF</sequence>
<feature type="non-terminal residue" evidence="1">
    <location>
        <position position="187"/>
    </location>
</feature>
<protein>
    <submittedName>
        <fullName evidence="1">Uncharacterized protein</fullName>
    </submittedName>
</protein>